<comment type="caution">
    <text evidence="4">Lacks conserved residue(s) required for the propagation of feature annotation.</text>
</comment>
<dbReference type="PANTHER" id="PTHR43699:SF1">
    <property type="entry name" value="3-DEHYDROQUINATE DEHYDRATASE"/>
    <property type="match status" value="1"/>
</dbReference>
<comment type="subunit">
    <text evidence="4">Homodimer.</text>
</comment>
<feature type="binding site" evidence="4">
    <location>
        <position position="219"/>
    </location>
    <ligand>
        <name>3-dehydroquinate</name>
        <dbReference type="ChEBI" id="CHEBI:32364"/>
    </ligand>
</feature>
<dbReference type="GO" id="GO:0046279">
    <property type="term" value="P:3,4-dihydroxybenzoate biosynthetic process"/>
    <property type="evidence" value="ECO:0007669"/>
    <property type="project" value="UniProtKB-ARBA"/>
</dbReference>
<keyword evidence="2 4" id="KW-0456">Lyase</keyword>
<evidence type="ECO:0000313" key="5">
    <source>
        <dbReference type="EMBL" id="ATU08370.1"/>
    </source>
</evidence>
<dbReference type="GO" id="GO:0009423">
    <property type="term" value="P:chorismate biosynthetic process"/>
    <property type="evidence" value="ECO:0007669"/>
    <property type="project" value="UniProtKB-UniRule"/>
</dbReference>
<dbReference type="GO" id="GO:0008652">
    <property type="term" value="P:amino acid biosynthetic process"/>
    <property type="evidence" value="ECO:0007669"/>
    <property type="project" value="UniProtKB-KW"/>
</dbReference>
<dbReference type="HAMAP" id="MF_00214">
    <property type="entry name" value="AroD"/>
    <property type="match status" value="1"/>
</dbReference>
<comment type="similarity">
    <text evidence="4">Belongs to the type-I 3-dehydroquinase family.</text>
</comment>
<dbReference type="Pfam" id="PF01487">
    <property type="entry name" value="DHquinase_I"/>
    <property type="match status" value="1"/>
</dbReference>
<comment type="function">
    <text evidence="4">Involved in the third step of the chorismate pathway, which leads to the biosynthesis of aromatic amino acids. Catalyzes the cis-dehydration of 3-dehydroquinate (DHQ) and introduces the first double bond of the aromatic ring to yield 3-dehydroshikimate.</text>
</comment>
<dbReference type="PANTHER" id="PTHR43699">
    <property type="entry name" value="3-DEHYDROQUINATE DEHYDRATASE"/>
    <property type="match status" value="1"/>
</dbReference>
<dbReference type="Proteomes" id="UP000229678">
    <property type="component" value="Chromosome"/>
</dbReference>
<evidence type="ECO:0000313" key="6">
    <source>
        <dbReference type="Proteomes" id="UP000229678"/>
    </source>
</evidence>
<reference evidence="6" key="1">
    <citation type="submission" date="2016-10" db="EMBL/GenBank/DDBJ databases">
        <authorList>
            <person name="L'haridon S."/>
            <person name="Corre E."/>
        </authorList>
    </citation>
    <scope>NUCLEOTIDE SEQUENCE [LARGE SCALE GENOMIC DNA]</scope>
    <source>
        <strain evidence="6">FDF-1T</strain>
    </source>
</reference>
<dbReference type="EMBL" id="CP017881">
    <property type="protein sequence ID" value="ATU08370.1"/>
    <property type="molecule type" value="Genomic_DNA"/>
</dbReference>
<keyword evidence="3 4" id="KW-0704">Schiff base</keyword>
<dbReference type="InterPro" id="IPR013785">
    <property type="entry name" value="Aldolase_TIM"/>
</dbReference>
<keyword evidence="4" id="KW-0057">Aromatic amino acid biosynthesis</keyword>
<dbReference type="InterPro" id="IPR050146">
    <property type="entry name" value="Type-I_3-dehydroquinase"/>
</dbReference>
<evidence type="ECO:0000256" key="2">
    <source>
        <dbReference type="ARBA" id="ARBA00023239"/>
    </source>
</evidence>
<dbReference type="UniPathway" id="UPA00053">
    <property type="reaction ID" value="UER00086"/>
</dbReference>
<dbReference type="KEGG" id="mpot:BKM01_06035"/>
<dbReference type="Gene3D" id="3.20.20.70">
    <property type="entry name" value="Aldolase class I"/>
    <property type="match status" value="1"/>
</dbReference>
<feature type="active site" description="Schiff-base intermediate with substrate" evidence="4">
    <location>
        <position position="158"/>
    </location>
</feature>
<name>A0A2D3C6M6_9EURY</name>
<proteinExistence type="inferred from homology"/>
<feature type="binding site" evidence="4">
    <location>
        <position position="72"/>
    </location>
    <ligand>
        <name>3-dehydroquinate</name>
        <dbReference type="ChEBI" id="CHEBI:32364"/>
    </ligand>
</feature>
<dbReference type="FunFam" id="3.20.20.70:FF:000047">
    <property type="entry name" value="3-dehydroquinate dehydratase"/>
    <property type="match status" value="1"/>
</dbReference>
<keyword evidence="4" id="KW-0028">Amino-acid biosynthesis</keyword>
<gene>
    <name evidence="4" type="primary">aroD</name>
    <name evidence="5" type="ORF">BKM01_06035</name>
</gene>
<organism evidence="5 6">
    <name type="scientific">Methanohalophilus portucalensis</name>
    <dbReference type="NCBI Taxonomy" id="39664"/>
    <lineage>
        <taxon>Archaea</taxon>
        <taxon>Methanobacteriati</taxon>
        <taxon>Methanobacteriota</taxon>
        <taxon>Stenosarchaea group</taxon>
        <taxon>Methanomicrobia</taxon>
        <taxon>Methanosarcinales</taxon>
        <taxon>Methanosarcinaceae</taxon>
        <taxon>Methanohalophilus</taxon>
    </lineage>
</organism>
<feature type="active site" description="Proton donor/acceptor" evidence="4">
    <location>
        <position position="131"/>
    </location>
</feature>
<dbReference type="AlphaFoldDB" id="A0A2D3C6M6"/>
<accession>A0A2D3C6M6</accession>
<evidence type="ECO:0000256" key="4">
    <source>
        <dbReference type="HAMAP-Rule" id="MF_00214"/>
    </source>
</evidence>
<dbReference type="GO" id="GO:0009073">
    <property type="term" value="P:aromatic amino acid family biosynthetic process"/>
    <property type="evidence" value="ECO:0007669"/>
    <property type="project" value="UniProtKB-KW"/>
</dbReference>
<dbReference type="InterPro" id="IPR001381">
    <property type="entry name" value="DHquinase_I"/>
</dbReference>
<evidence type="ECO:0000256" key="3">
    <source>
        <dbReference type="ARBA" id="ARBA00023270"/>
    </source>
</evidence>
<dbReference type="EC" id="4.2.1.10" evidence="4"/>
<comment type="pathway">
    <text evidence="4">Metabolic intermediate biosynthesis; chorismate biosynthesis; chorismate from D-erythrose 4-phosphate and phosphoenolpyruvate: step 3/7.</text>
</comment>
<protein>
    <recommendedName>
        <fullName evidence="4">3-dehydroquinate dehydratase</fullName>
        <shortName evidence="4">3-dehydroquinase</shortName>
        <ecNumber evidence="4">4.2.1.10</ecNumber>
    </recommendedName>
    <alternativeName>
        <fullName evidence="4">Type I DHQase</fullName>
    </alternativeName>
    <alternativeName>
        <fullName evidence="4">Type I dehydroquinase</fullName>
        <shortName evidence="4">DHQ1</shortName>
    </alternativeName>
</protein>
<feature type="binding site" evidence="4">
    <location>
        <begin position="38"/>
        <end position="40"/>
    </location>
    <ligand>
        <name>3-dehydroquinate</name>
        <dbReference type="ChEBI" id="CHEBI:32364"/>
    </ligand>
</feature>
<sequence length="233" mass="25862">MNMADFVPGKDVKIIASIDSDPLLQARIANVLGADILEIRLDLLEIKEAVQAKKLFDLLDSQGELSRIATNRVHSEGGNWQGQEEQRITLLEDLIPYVDMIDIERKSPDCLRNRLVEEAKSQGTKVIMSSHFFETTPPLKEMVAILNECTDKGADIAKLAVMPQRPEDILELFHAALQAKGEVCVIAMGELGRHSRVVACRYGSLLTYGCVEKPVAPGQIRIDQLKMALETII</sequence>
<feature type="binding site" evidence="4">
    <location>
        <position position="196"/>
    </location>
    <ligand>
        <name>3-dehydroquinate</name>
        <dbReference type="ChEBI" id="CHEBI:32364"/>
    </ligand>
</feature>
<dbReference type="GO" id="GO:0003855">
    <property type="term" value="F:3-dehydroquinate dehydratase activity"/>
    <property type="evidence" value="ECO:0007669"/>
    <property type="project" value="UniProtKB-UniRule"/>
</dbReference>
<dbReference type="NCBIfam" id="TIGR01093">
    <property type="entry name" value="aroD"/>
    <property type="match status" value="1"/>
</dbReference>
<dbReference type="CDD" id="cd00502">
    <property type="entry name" value="DHQase_I"/>
    <property type="match status" value="1"/>
</dbReference>
<feature type="binding site" evidence="4">
    <location>
        <position position="17"/>
    </location>
    <ligand>
        <name>3-dehydroquinate</name>
        <dbReference type="ChEBI" id="CHEBI:32364"/>
    </ligand>
</feature>
<evidence type="ECO:0000256" key="1">
    <source>
        <dbReference type="ARBA" id="ARBA00001864"/>
    </source>
</evidence>
<comment type="catalytic activity">
    <reaction evidence="1 4">
        <text>3-dehydroquinate = 3-dehydroshikimate + H2O</text>
        <dbReference type="Rhea" id="RHEA:21096"/>
        <dbReference type="ChEBI" id="CHEBI:15377"/>
        <dbReference type="ChEBI" id="CHEBI:16630"/>
        <dbReference type="ChEBI" id="CHEBI:32364"/>
        <dbReference type="EC" id="4.2.1.10"/>
    </reaction>
</comment>
<dbReference type="SUPFAM" id="SSF51569">
    <property type="entry name" value="Aldolase"/>
    <property type="match status" value="1"/>
</dbReference>